<keyword evidence="1" id="KW-1133">Transmembrane helix</keyword>
<organism evidence="2 3">
    <name type="scientific">Methylocystis rosea</name>
    <dbReference type="NCBI Taxonomy" id="173366"/>
    <lineage>
        <taxon>Bacteria</taxon>
        <taxon>Pseudomonadati</taxon>
        <taxon>Pseudomonadota</taxon>
        <taxon>Alphaproteobacteria</taxon>
        <taxon>Hyphomicrobiales</taxon>
        <taxon>Methylocystaceae</taxon>
        <taxon>Methylocystis</taxon>
    </lineage>
</organism>
<evidence type="ECO:0000313" key="3">
    <source>
        <dbReference type="Proteomes" id="UP000424673"/>
    </source>
</evidence>
<dbReference type="EMBL" id="CP044328">
    <property type="protein sequence ID" value="QGM93587.1"/>
    <property type="molecule type" value="Genomic_DNA"/>
</dbReference>
<reference evidence="2 3" key="2">
    <citation type="journal article" date="2021" name="AMB Express">
        <title>Isolation and characterisation of Methylocystis spp. for poly-3-hydroxybutyrate production using waste methane feedstocks.</title>
        <authorList>
            <person name="Rumah B.L."/>
            <person name="Stead C.E."/>
            <person name="Claxton Stevens B.H."/>
            <person name="Minton N.P."/>
            <person name="Grosse-Honebrink A."/>
            <person name="Zhang Y."/>
        </authorList>
    </citation>
    <scope>NUCLEOTIDE SEQUENCE [LARGE SCALE GENOMIC DNA]</scope>
    <source>
        <strain evidence="2 3">BRCS1</strain>
    </source>
</reference>
<keyword evidence="3" id="KW-1185">Reference proteome</keyword>
<dbReference type="Proteomes" id="UP000424673">
    <property type="component" value="Chromosome"/>
</dbReference>
<sequence length="86" mass="9223">MLLTVKPSENLYLCALPSVALRLDERGKLNAGRKTMQLMVLILVLFTFISIAGFIGALFFGTTGAVALTVLGLTVSFIGIAFFIGR</sequence>
<protein>
    <submittedName>
        <fullName evidence="2">Uncharacterized protein</fullName>
    </submittedName>
</protein>
<accession>A0ABX6EGH6</accession>
<proteinExistence type="predicted"/>
<gene>
    <name evidence="2" type="ORF">F7D13_05875</name>
</gene>
<name>A0ABX6EGH6_9HYPH</name>
<feature type="transmembrane region" description="Helical" evidence="1">
    <location>
        <begin position="38"/>
        <end position="60"/>
    </location>
</feature>
<feature type="transmembrane region" description="Helical" evidence="1">
    <location>
        <begin position="66"/>
        <end position="85"/>
    </location>
</feature>
<dbReference type="RefSeq" id="WP_154451371.1">
    <property type="nucleotide sequence ID" value="NZ_CP044328.1"/>
</dbReference>
<keyword evidence="1" id="KW-0812">Transmembrane</keyword>
<evidence type="ECO:0000256" key="1">
    <source>
        <dbReference type="SAM" id="Phobius"/>
    </source>
</evidence>
<reference evidence="3" key="1">
    <citation type="submission" date="2019-09" db="EMBL/GenBank/DDBJ databases">
        <title>Isolation and complete genome sequencing of Methylocystis species.</title>
        <authorList>
            <person name="Rumah B.L."/>
            <person name="Stead C.E."/>
            <person name="Stevens B.C."/>
            <person name="Minton N.P."/>
            <person name="Grosse-Honebrink A."/>
            <person name="Zhang Y."/>
        </authorList>
    </citation>
    <scope>NUCLEOTIDE SEQUENCE [LARGE SCALE GENOMIC DNA]</scope>
    <source>
        <strain evidence="3">BRCS1</strain>
    </source>
</reference>
<keyword evidence="1" id="KW-0472">Membrane</keyword>
<evidence type="ECO:0000313" key="2">
    <source>
        <dbReference type="EMBL" id="QGM93587.1"/>
    </source>
</evidence>